<gene>
    <name evidence="7" type="ORF">CYMTET_4354</name>
</gene>
<evidence type="ECO:0000256" key="2">
    <source>
        <dbReference type="ARBA" id="ARBA00022723"/>
    </source>
</evidence>
<dbReference type="InterPro" id="IPR012337">
    <property type="entry name" value="RNaseH-like_sf"/>
</dbReference>
<comment type="caution">
    <text evidence="7">The sequence shown here is derived from an EMBL/GenBank/DDBJ whole genome shotgun (WGS) entry which is preliminary data.</text>
</comment>
<dbReference type="Pfam" id="PF05699">
    <property type="entry name" value="Dimer_Tnp_hAT"/>
    <property type="match status" value="1"/>
</dbReference>
<proteinExistence type="predicted"/>
<sequence length="578" mass="64912">MLPQPSAAQRDRMHKKISLWLVRRGRPLYLPEKDEEFRDIFREIFKGGYVPPSYQIVIDQVLALSADGRAKVKAALAELKAEGILPSIGGDIWSQGGIAIFGILVYWIDNDFKLRERLVAAIPFSSVRHTGPALEAATKLACASMGIGEYKQLKDADGDWLAEMEDTVCDSVHCTVSDNASNIVNGWLCFDGHECVAHTLALIVKAFLEQPRVKKVFAKLRGMTGHFNHSVIGVKLLYEILKRNGLAESKPPQDNDTRSGWGGAFKQAKWYHQNKVAVKMYDIEHPTKTANAVPNLDGSVYKDHQLTNDEWEILRESLYILNHPTILVDLLQGTHYPTASLVLPLIGKLAHIADEATSLKYEGKPVTVVLPDVVDARKKLLKGVTDRYFTDLMDCKVEDFSVATILDPRYKSFKFKCANKWMRGKLTREKAVAWTRKAYDSDWKPKPKPVESTDSNPAQKKVKHNVVTVASYLADSDDEEFDTVASEGEVEKDELSIYLSLPDVPLDTYLLKWWKSQEVELPSLSRMARQFLGVPATTAGVERAFSKVTFMHSDLRKRLSEGSIEHSIMASMNTAEFD</sequence>
<dbReference type="SUPFAM" id="SSF53098">
    <property type="entry name" value="Ribonuclease H-like"/>
    <property type="match status" value="1"/>
</dbReference>
<dbReference type="InterPro" id="IPR052035">
    <property type="entry name" value="ZnF_BED_domain_contain"/>
</dbReference>
<dbReference type="PANTHER" id="PTHR46481:SF10">
    <property type="entry name" value="ZINC FINGER BED DOMAIN-CONTAINING PROTEIN 39"/>
    <property type="match status" value="1"/>
</dbReference>
<dbReference type="EMBL" id="LGRX02000574">
    <property type="protein sequence ID" value="KAK3288160.1"/>
    <property type="molecule type" value="Genomic_DNA"/>
</dbReference>
<evidence type="ECO:0000256" key="3">
    <source>
        <dbReference type="ARBA" id="ARBA00022771"/>
    </source>
</evidence>
<dbReference type="Proteomes" id="UP001190700">
    <property type="component" value="Unassembled WGS sequence"/>
</dbReference>
<dbReference type="PANTHER" id="PTHR46481">
    <property type="entry name" value="ZINC FINGER BED DOMAIN-CONTAINING PROTEIN 4"/>
    <property type="match status" value="1"/>
</dbReference>
<comment type="subcellular location">
    <subcellularLocation>
        <location evidence="1">Nucleus</location>
    </subcellularLocation>
</comment>
<keyword evidence="4" id="KW-0862">Zinc</keyword>
<dbReference type="GO" id="GO:0008270">
    <property type="term" value="F:zinc ion binding"/>
    <property type="evidence" value="ECO:0007669"/>
    <property type="project" value="UniProtKB-KW"/>
</dbReference>
<evidence type="ECO:0000256" key="1">
    <source>
        <dbReference type="ARBA" id="ARBA00004123"/>
    </source>
</evidence>
<dbReference type="GO" id="GO:0005634">
    <property type="term" value="C:nucleus"/>
    <property type="evidence" value="ECO:0007669"/>
    <property type="project" value="UniProtKB-SubCell"/>
</dbReference>
<dbReference type="GO" id="GO:0046983">
    <property type="term" value="F:protein dimerization activity"/>
    <property type="evidence" value="ECO:0007669"/>
    <property type="project" value="InterPro"/>
</dbReference>
<evidence type="ECO:0000256" key="5">
    <source>
        <dbReference type="ARBA" id="ARBA00023242"/>
    </source>
</evidence>
<evidence type="ECO:0000256" key="4">
    <source>
        <dbReference type="ARBA" id="ARBA00022833"/>
    </source>
</evidence>
<organism evidence="7 8">
    <name type="scientific">Cymbomonas tetramitiformis</name>
    <dbReference type="NCBI Taxonomy" id="36881"/>
    <lineage>
        <taxon>Eukaryota</taxon>
        <taxon>Viridiplantae</taxon>
        <taxon>Chlorophyta</taxon>
        <taxon>Pyramimonadophyceae</taxon>
        <taxon>Pyramimonadales</taxon>
        <taxon>Pyramimonadaceae</taxon>
        <taxon>Cymbomonas</taxon>
    </lineage>
</organism>
<keyword evidence="2" id="KW-0479">Metal-binding</keyword>
<reference evidence="7 8" key="1">
    <citation type="journal article" date="2015" name="Genome Biol. Evol.">
        <title>Comparative Genomics of a Bacterivorous Green Alga Reveals Evolutionary Causalities and Consequences of Phago-Mixotrophic Mode of Nutrition.</title>
        <authorList>
            <person name="Burns J.A."/>
            <person name="Paasch A."/>
            <person name="Narechania A."/>
            <person name="Kim E."/>
        </authorList>
    </citation>
    <scope>NUCLEOTIDE SEQUENCE [LARGE SCALE GENOMIC DNA]</scope>
    <source>
        <strain evidence="7 8">PLY_AMNH</strain>
    </source>
</reference>
<evidence type="ECO:0000259" key="6">
    <source>
        <dbReference type="Pfam" id="PF05699"/>
    </source>
</evidence>
<keyword evidence="3" id="KW-0863">Zinc-finger</keyword>
<evidence type="ECO:0000313" key="7">
    <source>
        <dbReference type="EMBL" id="KAK3288160.1"/>
    </source>
</evidence>
<accession>A0AAE0H1C2</accession>
<feature type="domain" description="HAT C-terminal dimerisation" evidence="6">
    <location>
        <begin position="494"/>
        <end position="565"/>
    </location>
</feature>
<keyword evidence="8" id="KW-1185">Reference proteome</keyword>
<keyword evidence="5" id="KW-0539">Nucleus</keyword>
<name>A0AAE0H1C2_9CHLO</name>
<dbReference type="AlphaFoldDB" id="A0AAE0H1C2"/>
<evidence type="ECO:0000313" key="8">
    <source>
        <dbReference type="Proteomes" id="UP001190700"/>
    </source>
</evidence>
<dbReference type="InterPro" id="IPR008906">
    <property type="entry name" value="HATC_C_dom"/>
</dbReference>
<protein>
    <recommendedName>
        <fullName evidence="6">HAT C-terminal dimerisation domain-containing protein</fullName>
    </recommendedName>
</protein>